<proteinExistence type="predicted"/>
<organism evidence="1">
    <name type="scientific">Arundo donax</name>
    <name type="common">Giant reed</name>
    <name type="synonym">Donax arundinaceus</name>
    <dbReference type="NCBI Taxonomy" id="35708"/>
    <lineage>
        <taxon>Eukaryota</taxon>
        <taxon>Viridiplantae</taxon>
        <taxon>Streptophyta</taxon>
        <taxon>Embryophyta</taxon>
        <taxon>Tracheophyta</taxon>
        <taxon>Spermatophyta</taxon>
        <taxon>Magnoliopsida</taxon>
        <taxon>Liliopsida</taxon>
        <taxon>Poales</taxon>
        <taxon>Poaceae</taxon>
        <taxon>PACMAD clade</taxon>
        <taxon>Arundinoideae</taxon>
        <taxon>Arundineae</taxon>
        <taxon>Arundo</taxon>
    </lineage>
</organism>
<dbReference type="EMBL" id="GBRH01236302">
    <property type="protein sequence ID" value="JAD61593.1"/>
    <property type="molecule type" value="Transcribed_RNA"/>
</dbReference>
<name>A0A0A9BHL0_ARUDO</name>
<sequence length="56" mass="6309">MIREQGEQRATGAAQLQAGALELSHGAERVGAWLLGSSRYTWVPHALHRGWRQERQ</sequence>
<reference evidence="1" key="2">
    <citation type="journal article" date="2015" name="Data Brief">
        <title>Shoot transcriptome of the giant reed, Arundo donax.</title>
        <authorList>
            <person name="Barrero R.A."/>
            <person name="Guerrero F.D."/>
            <person name="Moolhuijzen P."/>
            <person name="Goolsby J.A."/>
            <person name="Tidwell J."/>
            <person name="Bellgard S.E."/>
            <person name="Bellgard M.I."/>
        </authorList>
    </citation>
    <scope>NUCLEOTIDE SEQUENCE</scope>
    <source>
        <tissue evidence="1">Shoot tissue taken approximately 20 cm above the soil surface</tissue>
    </source>
</reference>
<evidence type="ECO:0000313" key="1">
    <source>
        <dbReference type="EMBL" id="JAD61593.1"/>
    </source>
</evidence>
<dbReference type="AlphaFoldDB" id="A0A0A9BHL0"/>
<reference evidence="1" key="1">
    <citation type="submission" date="2014-09" db="EMBL/GenBank/DDBJ databases">
        <authorList>
            <person name="Magalhaes I.L.F."/>
            <person name="Oliveira U."/>
            <person name="Santos F.R."/>
            <person name="Vidigal T.H.D.A."/>
            <person name="Brescovit A.D."/>
            <person name="Santos A.J."/>
        </authorList>
    </citation>
    <scope>NUCLEOTIDE SEQUENCE</scope>
    <source>
        <tissue evidence="1">Shoot tissue taken approximately 20 cm above the soil surface</tissue>
    </source>
</reference>
<protein>
    <submittedName>
        <fullName evidence="1">Uncharacterized protein</fullName>
    </submittedName>
</protein>
<accession>A0A0A9BHL0</accession>